<dbReference type="PROSITE" id="PS00550">
    <property type="entry name" value="HEMERYTHRINS"/>
    <property type="match status" value="1"/>
</dbReference>
<evidence type="ECO:0000256" key="4">
    <source>
        <dbReference type="ARBA" id="ARBA00023004"/>
    </source>
</evidence>
<dbReference type="PANTHER" id="PTHR37164">
    <property type="entry name" value="BACTERIOHEMERYTHRIN"/>
    <property type="match status" value="1"/>
</dbReference>
<keyword evidence="4" id="KW-0408">Iron</keyword>
<dbReference type="InterPro" id="IPR012312">
    <property type="entry name" value="Hemerythrin-like"/>
</dbReference>
<evidence type="ECO:0000256" key="2">
    <source>
        <dbReference type="ARBA" id="ARBA00022621"/>
    </source>
</evidence>
<sequence>MSWFFRNPNISSIIGPIQKTGSNLLHYTNRENPVMSATQEYIAWSQELSVGIRELDEQHKILIGLINQLYNEAILKRPDNSVISGILNELAQYTVIHFSVEESLFRIFDYPNTDTHQQHHEQLKESLFDIQNKFRLGTPVTLELMGFLRQWLKQHIMKDDKQYEAFFLEKGFNANWSKKAVMGWKNLEFNLS</sequence>
<reference evidence="6 7" key="1">
    <citation type="submission" date="2019-03" db="EMBL/GenBank/DDBJ databases">
        <title>Metabolic reconstructions from genomes of highly enriched 'Candidatus Accumulibacter' and 'Candidatus Competibacter' bioreactor populations.</title>
        <authorList>
            <person name="Annavajhala M.K."/>
            <person name="Welles L."/>
            <person name="Abbas B."/>
            <person name="Sorokin D."/>
            <person name="Park H."/>
            <person name="Van Loosdrecht M."/>
            <person name="Chandran K."/>
        </authorList>
    </citation>
    <scope>NUCLEOTIDE SEQUENCE [LARGE SCALE GENOMIC DNA]</scope>
    <source>
        <strain evidence="6 7">SBR_G</strain>
    </source>
</reference>
<keyword evidence="2" id="KW-0561">Oxygen transport</keyword>
<dbReference type="InterPro" id="IPR050669">
    <property type="entry name" value="Hemerythrin"/>
</dbReference>
<dbReference type="NCBIfam" id="TIGR02481">
    <property type="entry name" value="hemeryth_dom"/>
    <property type="match status" value="1"/>
</dbReference>
<protein>
    <submittedName>
        <fullName evidence="6">Bacteriohemerythrin</fullName>
    </submittedName>
</protein>
<gene>
    <name evidence="6" type="ORF">E4P82_04590</name>
</gene>
<dbReference type="PANTHER" id="PTHR37164:SF1">
    <property type="entry name" value="BACTERIOHEMERYTHRIN"/>
    <property type="match status" value="1"/>
</dbReference>
<proteinExistence type="inferred from homology"/>
<evidence type="ECO:0000313" key="7">
    <source>
        <dbReference type="Proteomes" id="UP000760480"/>
    </source>
</evidence>
<dbReference type="Proteomes" id="UP000760480">
    <property type="component" value="Unassembled WGS sequence"/>
</dbReference>
<name>A0ABX1TGQ0_9GAMM</name>
<comment type="caution">
    <text evidence="6">The sequence shown here is derived from an EMBL/GenBank/DDBJ whole genome shotgun (WGS) entry which is preliminary data.</text>
</comment>
<keyword evidence="2" id="KW-0813">Transport</keyword>
<comment type="similarity">
    <text evidence="1">Belongs to the hemerythrin family.</text>
</comment>
<evidence type="ECO:0000259" key="5">
    <source>
        <dbReference type="Pfam" id="PF01814"/>
    </source>
</evidence>
<dbReference type="CDD" id="cd12107">
    <property type="entry name" value="Hemerythrin"/>
    <property type="match status" value="1"/>
</dbReference>
<keyword evidence="7" id="KW-1185">Reference proteome</keyword>
<dbReference type="Pfam" id="PF01814">
    <property type="entry name" value="Hemerythrin"/>
    <property type="match status" value="1"/>
</dbReference>
<dbReference type="SUPFAM" id="SSF47188">
    <property type="entry name" value="Hemerythrin-like"/>
    <property type="match status" value="1"/>
</dbReference>
<dbReference type="InterPro" id="IPR035938">
    <property type="entry name" value="Hemerythrin-like_sf"/>
</dbReference>
<dbReference type="NCBIfam" id="NF033749">
    <property type="entry name" value="bact_hemeryth"/>
    <property type="match status" value="1"/>
</dbReference>
<dbReference type="EMBL" id="SPMZ01000013">
    <property type="protein sequence ID" value="NMQ18537.1"/>
    <property type="molecule type" value="Genomic_DNA"/>
</dbReference>
<evidence type="ECO:0000256" key="3">
    <source>
        <dbReference type="ARBA" id="ARBA00022723"/>
    </source>
</evidence>
<dbReference type="InterPro" id="IPR012827">
    <property type="entry name" value="Hemerythrin_metal-bd"/>
</dbReference>
<dbReference type="Gene3D" id="1.20.120.50">
    <property type="entry name" value="Hemerythrin-like"/>
    <property type="match status" value="1"/>
</dbReference>
<evidence type="ECO:0000313" key="6">
    <source>
        <dbReference type="EMBL" id="NMQ18537.1"/>
    </source>
</evidence>
<feature type="domain" description="Hemerythrin-like" evidence="5">
    <location>
        <begin position="51"/>
        <end position="163"/>
    </location>
</feature>
<dbReference type="InterPro" id="IPR016131">
    <property type="entry name" value="Haemerythrin_Fe_BS"/>
</dbReference>
<accession>A0ABX1TGQ0</accession>
<keyword evidence="3" id="KW-0479">Metal-binding</keyword>
<organism evidence="6 7">
    <name type="scientific">Candidatus Competibacter phosphatis</name>
    <dbReference type="NCBI Taxonomy" id="221280"/>
    <lineage>
        <taxon>Bacteria</taxon>
        <taxon>Pseudomonadati</taxon>
        <taxon>Pseudomonadota</taxon>
        <taxon>Gammaproteobacteria</taxon>
        <taxon>Candidatus Competibacteraceae</taxon>
        <taxon>Candidatus Competibacter</taxon>
    </lineage>
</organism>
<evidence type="ECO:0000256" key="1">
    <source>
        <dbReference type="ARBA" id="ARBA00010587"/>
    </source>
</evidence>